<dbReference type="Pfam" id="PF03237">
    <property type="entry name" value="Terminase_6N"/>
    <property type="match status" value="1"/>
</dbReference>
<dbReference type="Pfam" id="PF17289">
    <property type="entry name" value="Terminase_6C"/>
    <property type="match status" value="1"/>
</dbReference>
<evidence type="ECO:0000313" key="3">
    <source>
        <dbReference type="EMBL" id="MBD8065343.1"/>
    </source>
</evidence>
<sequence>MGELGQVFYKWSTWAYPHQLPPEGDWTTWLLLGGRGAGKTRAGAEWVRGLAEAGIGPIALVSETMSEVEAIMVRGESGILRVCPPHERPRLVENTLRWSNGVEAHLLPAADPERFRGPQFAAAWCDEIGKWSKAEAAFDMLQFGLRLGDNPRQLVTTTPRATRLLKRLLADPATQVTRAATRINQHLAHTFLKTVVGRYQGTVLGRQELDGELIEDRIDALWRRGVFRTATGGADGRVVVAVDPPVTGTARADACGIIVAGRQGEGAVVLEDATLKGIAPQVWAERAVAAYRAHEADCIVVEVNQGGDLVRQVLHQADPSVPVRTVWASRGKWVRAEPVAALYARGLVSHVAGLHALEDEMCALGPDGRAEGHSPDRLDALVWALTELVLNDQRPRVRGV</sequence>
<name>A0A927IT19_9HYPH</name>
<dbReference type="InterPro" id="IPR027417">
    <property type="entry name" value="P-loop_NTPase"/>
</dbReference>
<evidence type="ECO:0000256" key="1">
    <source>
        <dbReference type="ARBA" id="ARBA00022612"/>
    </source>
</evidence>
<dbReference type="InterPro" id="IPR035421">
    <property type="entry name" value="Terminase_6C"/>
</dbReference>
<gene>
    <name evidence="3" type="ORF">IC608_07640</name>
</gene>
<evidence type="ECO:0000313" key="4">
    <source>
        <dbReference type="Proteomes" id="UP000654108"/>
    </source>
</evidence>
<dbReference type="Gene3D" id="3.30.420.240">
    <property type="match status" value="1"/>
</dbReference>
<keyword evidence="4" id="KW-1185">Reference proteome</keyword>
<dbReference type="EMBL" id="JACYFU010000002">
    <property type="protein sequence ID" value="MBD8065343.1"/>
    <property type="molecule type" value="Genomic_DNA"/>
</dbReference>
<reference evidence="3" key="1">
    <citation type="submission" date="2020-09" db="EMBL/GenBank/DDBJ databases">
        <title>Genome seq and assembly of Devosia sp.</title>
        <authorList>
            <person name="Chhetri G."/>
        </authorList>
    </citation>
    <scope>NUCLEOTIDE SEQUENCE</scope>
    <source>
        <strain evidence="3">PTR5</strain>
    </source>
</reference>
<accession>A0A927IT19</accession>
<protein>
    <submittedName>
        <fullName evidence="3">DNA-packaging protein</fullName>
    </submittedName>
</protein>
<evidence type="ECO:0000259" key="2">
    <source>
        <dbReference type="Pfam" id="PF17289"/>
    </source>
</evidence>
<proteinExistence type="predicted"/>
<organism evidence="3 4">
    <name type="scientific">Devosia oryzisoli</name>
    <dbReference type="NCBI Taxonomy" id="2774138"/>
    <lineage>
        <taxon>Bacteria</taxon>
        <taxon>Pseudomonadati</taxon>
        <taxon>Pseudomonadota</taxon>
        <taxon>Alphaproteobacteria</taxon>
        <taxon>Hyphomicrobiales</taxon>
        <taxon>Devosiaceae</taxon>
        <taxon>Devosia</taxon>
    </lineage>
</organism>
<dbReference type="Gene3D" id="3.40.50.300">
    <property type="entry name" value="P-loop containing nucleotide triphosphate hydrolases"/>
    <property type="match status" value="1"/>
</dbReference>
<feature type="domain" description="Terminase large subunit gp17-like C-terminal" evidence="2">
    <location>
        <begin position="241"/>
        <end position="386"/>
    </location>
</feature>
<keyword evidence="1" id="KW-1188">Viral release from host cell</keyword>
<dbReference type="AlphaFoldDB" id="A0A927IT19"/>
<dbReference type="Proteomes" id="UP000654108">
    <property type="component" value="Unassembled WGS sequence"/>
</dbReference>
<comment type="caution">
    <text evidence="3">The sequence shown here is derived from an EMBL/GenBank/DDBJ whole genome shotgun (WGS) entry which is preliminary data.</text>
</comment>